<evidence type="ECO:0000256" key="1">
    <source>
        <dbReference type="ARBA" id="ARBA00022737"/>
    </source>
</evidence>
<proteinExistence type="predicted"/>
<dbReference type="GO" id="GO:0033309">
    <property type="term" value="C:SBF transcription complex"/>
    <property type="evidence" value="ECO:0007669"/>
    <property type="project" value="TreeGrafter"/>
</dbReference>
<dbReference type="InterPro" id="IPR051642">
    <property type="entry name" value="SWI6-like"/>
</dbReference>
<feature type="domain" description="HTH APSES-type" evidence="5">
    <location>
        <begin position="7"/>
        <end position="113"/>
    </location>
</feature>
<evidence type="ECO:0000256" key="2">
    <source>
        <dbReference type="ARBA" id="ARBA00023043"/>
    </source>
</evidence>
<dbReference type="PROSITE" id="PS50088">
    <property type="entry name" value="ANK_REPEAT"/>
    <property type="match status" value="2"/>
</dbReference>
<evidence type="ECO:0000313" key="6">
    <source>
        <dbReference type="EMBL" id="TID26220.1"/>
    </source>
</evidence>
<name>A0A4T0X0A0_9ASCO</name>
<feature type="compositionally biased region" description="Polar residues" evidence="4">
    <location>
        <begin position="196"/>
        <end position="209"/>
    </location>
</feature>
<dbReference type="OrthoDB" id="6718656at2759"/>
<keyword evidence="1" id="KW-0677">Repeat</keyword>
<dbReference type="InterPro" id="IPR018004">
    <property type="entry name" value="KilA/APSES_HTH"/>
</dbReference>
<dbReference type="SUPFAM" id="SSF54616">
    <property type="entry name" value="DNA-binding domain of Mlu1-box binding protein MBP1"/>
    <property type="match status" value="1"/>
</dbReference>
<feature type="region of interest" description="Disordered" evidence="4">
    <location>
        <begin position="235"/>
        <end position="271"/>
    </location>
</feature>
<dbReference type="Pfam" id="PF12796">
    <property type="entry name" value="Ank_2"/>
    <property type="match status" value="1"/>
</dbReference>
<dbReference type="PROSITE" id="PS50297">
    <property type="entry name" value="ANK_REP_REGION"/>
    <property type="match status" value="2"/>
</dbReference>
<feature type="compositionally biased region" description="Polar residues" evidence="4">
    <location>
        <begin position="162"/>
        <end position="175"/>
    </location>
</feature>
<dbReference type="SUPFAM" id="SSF48403">
    <property type="entry name" value="Ankyrin repeat"/>
    <property type="match status" value="1"/>
</dbReference>
<dbReference type="InterPro" id="IPR003163">
    <property type="entry name" value="Tscrpt_reg_HTH_APSES-type"/>
</dbReference>
<reference evidence="6 7" key="1">
    <citation type="journal article" date="2019" name="Front. Genet.">
        <title>Whole-Genome Sequencing of the Opportunistic Yeast Pathogen Candida inconspicua Uncovers Its Hybrid Origin.</title>
        <authorList>
            <person name="Mixao V."/>
            <person name="Hansen A.P."/>
            <person name="Saus E."/>
            <person name="Boekhout T."/>
            <person name="Lass-Florl C."/>
            <person name="Gabaldon T."/>
        </authorList>
    </citation>
    <scope>NUCLEOTIDE SEQUENCE [LARGE SCALE GENOMIC DNA]</scope>
    <source>
        <strain evidence="6 7">CBS 180</strain>
    </source>
</reference>
<dbReference type="SMART" id="SM01252">
    <property type="entry name" value="KilA-N"/>
    <property type="match status" value="1"/>
</dbReference>
<evidence type="ECO:0000256" key="4">
    <source>
        <dbReference type="SAM" id="MobiDB-lite"/>
    </source>
</evidence>
<dbReference type="STRING" id="52247.A0A4T0X0A0"/>
<protein>
    <recommendedName>
        <fullName evidence="5">HTH APSES-type domain-containing protein</fullName>
    </recommendedName>
</protein>
<dbReference type="AlphaFoldDB" id="A0A4T0X0A0"/>
<dbReference type="PANTHER" id="PTHR43828:SF7">
    <property type="entry name" value="REGULATORY PROTEIN SWI4"/>
    <property type="match status" value="1"/>
</dbReference>
<gene>
    <name evidence="6" type="ORF">CANINC_002809</name>
</gene>
<organism evidence="6 7">
    <name type="scientific">Pichia inconspicua</name>
    <dbReference type="NCBI Taxonomy" id="52247"/>
    <lineage>
        <taxon>Eukaryota</taxon>
        <taxon>Fungi</taxon>
        <taxon>Dikarya</taxon>
        <taxon>Ascomycota</taxon>
        <taxon>Saccharomycotina</taxon>
        <taxon>Pichiomycetes</taxon>
        <taxon>Pichiales</taxon>
        <taxon>Pichiaceae</taxon>
        <taxon>Pichia</taxon>
    </lineage>
</organism>
<evidence type="ECO:0000259" key="5">
    <source>
        <dbReference type="PROSITE" id="PS51299"/>
    </source>
</evidence>
<feature type="region of interest" description="Disordered" evidence="4">
    <location>
        <begin position="100"/>
        <end position="209"/>
    </location>
</feature>
<evidence type="ECO:0000313" key="7">
    <source>
        <dbReference type="Proteomes" id="UP000307173"/>
    </source>
</evidence>
<accession>A0A4T0X0A0</accession>
<dbReference type="SMART" id="SM00248">
    <property type="entry name" value="ANK"/>
    <property type="match status" value="2"/>
</dbReference>
<dbReference type="Gene3D" id="1.25.40.20">
    <property type="entry name" value="Ankyrin repeat-containing domain"/>
    <property type="match status" value="1"/>
</dbReference>
<sequence>MSTTSQVYKATYSQIDVYESAVNGQPLMRRCDDDWVNATQIMKIAGYAKAPRTRILEKEVHIQTHRKVQGGHGKFQGTWVPLPFARELATRHSIDPQLTPVLYFDPSQHPTLPNKVKQPRVKAQTQQQQQQKSQQQQQQQQQQSSSRKSSVSIPITLKRPSTESYKQQKKLSSPQKAVKDIRDPTEPQTLPPTFGMYNSTPDNSSHININSRHHLKSHSFSSLPLPTTNPHQQFLQQQYAQQRHQQQQQQQEQQEHQQQQQHRQQHQQQPQYHVQDVYNTPTYQTQHRHQRYHSTPPATQDNTEYYTSEMLNFIVNGTQIPDFLLYKPVDFDINRPLDDEGHTPLHWAAALGSLEIIKLLIDAGANTLLTNNQGVNPLSKLVKYMNSYDLHNFPDILALLKDCLVVPDLNKRTPLHYLMEIYFEDNKTDAARYYFFEIIKFVNIQQQTAESLNHIHSVEIKNRRILQLLLNHRDANGETALHIALRLGNREFVIHLLRFGADKNLIESNIPLELIKEAHIDESFTNSMNLSVDMDMSVISTNPLNDSDAYQSSFIQNESKNPFLVGDFKDSPQTIVADRSPLIKFDNTPRNTLSVQLPSDNKENIPLSLSTPFTSNGKNHTINSITDGDNTFIDDSMVDNTINLISNSIEKELNDVNSDLLQIKPSHIDNDMLDDFMNKLPSKIKELKNSLDNKTDTIHHNIETINKLNTEISTTQLKNLKLLKKIHRIANPDLPKINFSNMSNSSIETISNFAETILNKFKENLFSRHDRLFNIYERSQALDVAKLVNTEEEKIIQDDHPDSNDRKIELAVKLTLKQIQRRKIMENTLDIYLRQGTSDLYNDDFVFDENVINGSIGLKNNINIENFKRITSKIEVYKKLISKICDLPVSEINGDLLNEIEETLT</sequence>
<dbReference type="GO" id="GO:0001228">
    <property type="term" value="F:DNA-binding transcription activator activity, RNA polymerase II-specific"/>
    <property type="evidence" value="ECO:0007669"/>
    <property type="project" value="UniProtKB-ARBA"/>
</dbReference>
<feature type="compositionally biased region" description="Low complexity" evidence="4">
    <location>
        <begin position="124"/>
        <end position="150"/>
    </location>
</feature>
<dbReference type="InterPro" id="IPR036887">
    <property type="entry name" value="HTH_APSES_sf"/>
</dbReference>
<dbReference type="Gene3D" id="3.10.260.10">
    <property type="entry name" value="Transcription regulator HTH, APSES-type DNA-binding domain"/>
    <property type="match status" value="1"/>
</dbReference>
<dbReference type="GO" id="GO:0030907">
    <property type="term" value="C:MBF transcription complex"/>
    <property type="evidence" value="ECO:0007669"/>
    <property type="project" value="TreeGrafter"/>
</dbReference>
<feature type="repeat" description="ANK" evidence="3">
    <location>
        <begin position="340"/>
        <end position="372"/>
    </location>
</feature>
<dbReference type="Pfam" id="PF04383">
    <property type="entry name" value="KilA-N"/>
    <property type="match status" value="1"/>
</dbReference>
<keyword evidence="2 3" id="KW-0040">ANK repeat</keyword>
<dbReference type="Pfam" id="PF00023">
    <property type="entry name" value="Ank"/>
    <property type="match status" value="1"/>
</dbReference>
<dbReference type="Proteomes" id="UP000307173">
    <property type="component" value="Unassembled WGS sequence"/>
</dbReference>
<comment type="caution">
    <text evidence="6">The sequence shown here is derived from an EMBL/GenBank/DDBJ whole genome shotgun (WGS) entry which is preliminary data.</text>
</comment>
<dbReference type="PANTHER" id="PTHR43828">
    <property type="entry name" value="ASPARAGINASE"/>
    <property type="match status" value="1"/>
</dbReference>
<dbReference type="GO" id="GO:0003677">
    <property type="term" value="F:DNA binding"/>
    <property type="evidence" value="ECO:0007669"/>
    <property type="project" value="InterPro"/>
</dbReference>
<dbReference type="EMBL" id="SELW01000465">
    <property type="protein sequence ID" value="TID26220.1"/>
    <property type="molecule type" value="Genomic_DNA"/>
</dbReference>
<keyword evidence="7" id="KW-1185">Reference proteome</keyword>
<dbReference type="InterPro" id="IPR036770">
    <property type="entry name" value="Ankyrin_rpt-contain_sf"/>
</dbReference>
<dbReference type="InterPro" id="IPR002110">
    <property type="entry name" value="Ankyrin_rpt"/>
</dbReference>
<evidence type="ECO:0000256" key="3">
    <source>
        <dbReference type="PROSITE-ProRule" id="PRU00023"/>
    </source>
</evidence>
<feature type="repeat" description="ANK" evidence="3">
    <location>
        <begin position="476"/>
        <end position="508"/>
    </location>
</feature>
<dbReference type="PROSITE" id="PS51299">
    <property type="entry name" value="HTH_APSES"/>
    <property type="match status" value="1"/>
</dbReference>